<gene>
    <name evidence="2" type="ORF">EXN66_Car021932</name>
</gene>
<feature type="compositionally biased region" description="Acidic residues" evidence="1">
    <location>
        <begin position="77"/>
        <end position="89"/>
    </location>
</feature>
<reference evidence="3" key="2">
    <citation type="submission" date="2019-02" db="EMBL/GenBank/DDBJ databases">
        <title>Opniocepnalus argus Var Kimnra genome.</title>
        <authorList>
            <person name="Zhou C."/>
            <person name="Xiao S."/>
        </authorList>
    </citation>
    <scope>NUCLEOTIDE SEQUENCE [LARGE SCALE GENOMIC DNA]</scope>
</reference>
<name>A0A6G1QU52_CHAAH</name>
<accession>A0A6G1QU52</accession>
<dbReference type="AlphaFoldDB" id="A0A6G1QU52"/>
<feature type="compositionally biased region" description="Polar residues" evidence="1">
    <location>
        <begin position="61"/>
        <end position="76"/>
    </location>
</feature>
<evidence type="ECO:0000256" key="1">
    <source>
        <dbReference type="SAM" id="MobiDB-lite"/>
    </source>
</evidence>
<protein>
    <submittedName>
        <fullName evidence="2">Uncharacterized protein</fullName>
    </submittedName>
</protein>
<dbReference type="EMBL" id="CM015734">
    <property type="protein sequence ID" value="KAF3706240.1"/>
    <property type="molecule type" value="Genomic_DNA"/>
</dbReference>
<proteinExistence type="predicted"/>
<keyword evidence="3" id="KW-1185">Reference proteome</keyword>
<reference evidence="2 3" key="1">
    <citation type="submission" date="2019-02" db="EMBL/GenBank/DDBJ databases">
        <title>Opniocepnalus argus genome.</title>
        <authorList>
            <person name="Zhou C."/>
            <person name="Xiao S."/>
        </authorList>
    </citation>
    <scope>NUCLEOTIDE SEQUENCE [LARGE SCALE GENOMIC DNA]</scope>
    <source>
        <strain evidence="2">OARG1902GOOAL</strain>
        <tissue evidence="2">Muscle</tissue>
    </source>
</reference>
<feature type="compositionally biased region" description="Basic and acidic residues" evidence="1">
    <location>
        <begin position="19"/>
        <end position="35"/>
    </location>
</feature>
<dbReference type="Proteomes" id="UP000503349">
    <property type="component" value="Chromosome 23"/>
</dbReference>
<feature type="region of interest" description="Disordered" evidence="1">
    <location>
        <begin position="19"/>
        <end position="102"/>
    </location>
</feature>
<evidence type="ECO:0000313" key="3">
    <source>
        <dbReference type="Proteomes" id="UP000503349"/>
    </source>
</evidence>
<feature type="compositionally biased region" description="Polar residues" evidence="1">
    <location>
        <begin position="93"/>
        <end position="102"/>
    </location>
</feature>
<sequence length="102" mass="11312">MRTKLAEIMVVGHSERRPVALTEVRQERGERKEVEQQTGSTPENQPLFAQIENQSKEKNTPADTENVTEGSVTSVESAEEVDIYEDAEIESQRCMSGSSSGL</sequence>
<organism evidence="2 3">
    <name type="scientific">Channa argus</name>
    <name type="common">Northern snakehead</name>
    <name type="synonym">Ophicephalus argus</name>
    <dbReference type="NCBI Taxonomy" id="215402"/>
    <lineage>
        <taxon>Eukaryota</taxon>
        <taxon>Metazoa</taxon>
        <taxon>Chordata</taxon>
        <taxon>Craniata</taxon>
        <taxon>Vertebrata</taxon>
        <taxon>Euteleostomi</taxon>
        <taxon>Actinopterygii</taxon>
        <taxon>Neopterygii</taxon>
        <taxon>Teleostei</taxon>
        <taxon>Neoteleostei</taxon>
        <taxon>Acanthomorphata</taxon>
        <taxon>Anabantaria</taxon>
        <taxon>Anabantiformes</taxon>
        <taxon>Channoidei</taxon>
        <taxon>Channidae</taxon>
        <taxon>Channa</taxon>
    </lineage>
</organism>
<evidence type="ECO:0000313" key="2">
    <source>
        <dbReference type="EMBL" id="KAF3706240.1"/>
    </source>
</evidence>